<keyword evidence="2" id="KW-1185">Reference proteome</keyword>
<reference evidence="1" key="2">
    <citation type="submission" date="2021-08" db="EMBL/GenBank/DDBJ databases">
        <authorList>
            <person name="Eriksson T."/>
        </authorList>
    </citation>
    <scope>NUCLEOTIDE SEQUENCE</scope>
    <source>
        <strain evidence="1">Stoneville</strain>
        <tissue evidence="1">Whole head</tissue>
    </source>
</reference>
<reference evidence="1" key="1">
    <citation type="journal article" date="2020" name="J Insects Food Feed">
        <title>The yellow mealworm (Tenebrio molitor) genome: a resource for the emerging insects as food and feed industry.</title>
        <authorList>
            <person name="Eriksson T."/>
            <person name="Andere A."/>
            <person name="Kelstrup H."/>
            <person name="Emery V."/>
            <person name="Picard C."/>
        </authorList>
    </citation>
    <scope>NUCLEOTIDE SEQUENCE</scope>
    <source>
        <strain evidence="1">Stoneville</strain>
        <tissue evidence="1">Whole head</tissue>
    </source>
</reference>
<dbReference type="AlphaFoldDB" id="A0A8J6LMS3"/>
<comment type="caution">
    <text evidence="1">The sequence shown here is derived from an EMBL/GenBank/DDBJ whole genome shotgun (WGS) entry which is preliminary data.</text>
</comment>
<sequence>MESDSDEEFSFTPPTIREAANSTYQSLLSEKSKSKYELEYSQFMKWKLQNKITIISENVMTVYMQQLSERIKPSTLWTTYSMLRTTLSIKENIDISKFCKLRSFLKLKSSGCDYQASLPHESEARDPSKTKLESAADLVIPAKNHGWVLRIRASVTDLLSDPRSDTGGSAQVPKLFRIKFKRRLYSGCMSDG</sequence>
<gene>
    <name evidence="1" type="ORF">GEV33_004339</name>
</gene>
<proteinExistence type="predicted"/>
<evidence type="ECO:0000313" key="2">
    <source>
        <dbReference type="Proteomes" id="UP000719412"/>
    </source>
</evidence>
<dbReference type="EMBL" id="JABDTM020017642">
    <property type="protein sequence ID" value="KAH0818451.1"/>
    <property type="molecule type" value="Genomic_DNA"/>
</dbReference>
<protein>
    <submittedName>
        <fullName evidence="1">Uncharacterized protein</fullName>
    </submittedName>
</protein>
<evidence type="ECO:0000313" key="1">
    <source>
        <dbReference type="EMBL" id="KAH0818451.1"/>
    </source>
</evidence>
<accession>A0A8J6LMS3</accession>
<dbReference type="Proteomes" id="UP000719412">
    <property type="component" value="Unassembled WGS sequence"/>
</dbReference>
<organism evidence="1 2">
    <name type="scientific">Tenebrio molitor</name>
    <name type="common">Yellow mealworm beetle</name>
    <dbReference type="NCBI Taxonomy" id="7067"/>
    <lineage>
        <taxon>Eukaryota</taxon>
        <taxon>Metazoa</taxon>
        <taxon>Ecdysozoa</taxon>
        <taxon>Arthropoda</taxon>
        <taxon>Hexapoda</taxon>
        <taxon>Insecta</taxon>
        <taxon>Pterygota</taxon>
        <taxon>Neoptera</taxon>
        <taxon>Endopterygota</taxon>
        <taxon>Coleoptera</taxon>
        <taxon>Polyphaga</taxon>
        <taxon>Cucujiformia</taxon>
        <taxon>Tenebrionidae</taxon>
        <taxon>Tenebrio</taxon>
    </lineage>
</organism>
<name>A0A8J6LMS3_TENMO</name>